<dbReference type="InterPro" id="IPR021440">
    <property type="entry name" value="DUF3089"/>
</dbReference>
<proteinExistence type="predicted"/>
<dbReference type="SUPFAM" id="SSF53474">
    <property type="entry name" value="alpha/beta-Hydrolases"/>
    <property type="match status" value="1"/>
</dbReference>
<evidence type="ECO:0000313" key="1">
    <source>
        <dbReference type="EMBL" id="MDR6513229.1"/>
    </source>
</evidence>
<comment type="caution">
    <text evidence="1">The sequence shown here is derived from an EMBL/GenBank/DDBJ whole genome shotgun (WGS) entry which is preliminary data.</text>
</comment>
<gene>
    <name evidence="1" type="ORF">J2792_004122</name>
</gene>
<accession>A0ABU1MSJ5</accession>
<dbReference type="Gene3D" id="3.40.50.1820">
    <property type="entry name" value="alpha/beta hydrolase"/>
    <property type="match status" value="1"/>
</dbReference>
<dbReference type="InterPro" id="IPR029058">
    <property type="entry name" value="AB_hydrolase_fold"/>
</dbReference>
<reference evidence="1 2" key="1">
    <citation type="submission" date="2023-07" db="EMBL/GenBank/DDBJ databases">
        <title>Sorghum-associated microbial communities from plants grown in Nebraska, USA.</title>
        <authorList>
            <person name="Schachtman D."/>
        </authorList>
    </citation>
    <scope>NUCLEOTIDE SEQUENCE [LARGE SCALE GENOMIC DNA]</scope>
    <source>
        <strain evidence="1 2">DS1027</strain>
    </source>
</reference>
<dbReference type="EMBL" id="JAVDRD010000017">
    <property type="protein sequence ID" value="MDR6513229.1"/>
    <property type="molecule type" value="Genomic_DNA"/>
</dbReference>
<evidence type="ECO:0008006" key="3">
    <source>
        <dbReference type="Google" id="ProtNLM"/>
    </source>
</evidence>
<sequence length="376" mass="39784">MVIKRVVQAGALFVVLALLCLGVLRQCSAEISRYAFAPIHAFEPGAPPARNAYADPAMWLARPGIANDPAQWLPPGTPAPPSGDTAVFFVHSTTYLSRNHWNAPLADIDSQRRANILVAATASAFNAVGPVWVPRYRQAALGAFLTDGADRQRAMDLAYADIHAAFAAFLAALPPQTPIIIAGHSQGAWAVARLLHDSVQGRPVARRVVAAYAIGWPIVAATAAAETGFAPCTAPDQAGCLVGWLSFAEPADPTLLIGAYHRWPENAPSQGPLICVNPLTGTQGGVATRKANRGTLLPDANDSETERAGPLVAGLVPARCDARGLLLIGPPPHIGLFVLPGNTYHVYDIPLFWANLRADALRRSAAWHQARDGGTQ</sequence>
<keyword evidence="2" id="KW-1185">Reference proteome</keyword>
<protein>
    <recommendedName>
        <fullName evidence="3">DUF3089 domain-containing protein</fullName>
    </recommendedName>
</protein>
<organism evidence="1 2">
    <name type="scientific">Novosphingobium capsulatum</name>
    <dbReference type="NCBI Taxonomy" id="13688"/>
    <lineage>
        <taxon>Bacteria</taxon>
        <taxon>Pseudomonadati</taxon>
        <taxon>Pseudomonadota</taxon>
        <taxon>Alphaproteobacteria</taxon>
        <taxon>Sphingomonadales</taxon>
        <taxon>Sphingomonadaceae</taxon>
        <taxon>Novosphingobium</taxon>
    </lineage>
</organism>
<dbReference type="Proteomes" id="UP001184150">
    <property type="component" value="Unassembled WGS sequence"/>
</dbReference>
<name>A0ABU1MSJ5_9SPHN</name>
<evidence type="ECO:0000313" key="2">
    <source>
        <dbReference type="Proteomes" id="UP001184150"/>
    </source>
</evidence>
<dbReference type="RefSeq" id="WP_309806535.1">
    <property type="nucleotide sequence ID" value="NZ_JAVDRD010000017.1"/>
</dbReference>
<dbReference type="Pfam" id="PF11288">
    <property type="entry name" value="DUF3089"/>
    <property type="match status" value="1"/>
</dbReference>